<reference evidence="6 7" key="1">
    <citation type="submission" date="2023-01" db="EMBL/GenBank/DDBJ databases">
        <title>Analysis of 21 Apiospora genomes using comparative genomics revels a genus with tremendous synthesis potential of carbohydrate active enzymes and secondary metabolites.</title>
        <authorList>
            <person name="Sorensen T."/>
        </authorList>
    </citation>
    <scope>NUCLEOTIDE SEQUENCE [LARGE SCALE GENOMIC DNA]</scope>
    <source>
        <strain evidence="6 7">CBS 24483</strain>
    </source>
</reference>
<evidence type="ECO:0000313" key="6">
    <source>
        <dbReference type="EMBL" id="KAK7949119.1"/>
    </source>
</evidence>
<dbReference type="Pfam" id="PF07690">
    <property type="entry name" value="MFS_1"/>
    <property type="match status" value="1"/>
</dbReference>
<feature type="transmembrane region" description="Helical" evidence="4">
    <location>
        <begin position="298"/>
        <end position="317"/>
    </location>
</feature>
<feature type="transmembrane region" description="Helical" evidence="4">
    <location>
        <begin position="353"/>
        <end position="378"/>
    </location>
</feature>
<evidence type="ECO:0000256" key="4">
    <source>
        <dbReference type="SAM" id="Phobius"/>
    </source>
</evidence>
<proteinExistence type="inferred from homology"/>
<evidence type="ECO:0000259" key="5">
    <source>
        <dbReference type="PROSITE" id="PS50850"/>
    </source>
</evidence>
<feature type="transmembrane region" description="Helical" evidence="4">
    <location>
        <begin position="264"/>
        <end position="286"/>
    </location>
</feature>
<gene>
    <name evidence="6" type="ORF">PG986_010005</name>
</gene>
<dbReference type="GeneID" id="92079289"/>
<comment type="similarity">
    <text evidence="2">Belongs to the major facilitator superfamily. Monocarboxylate porter (TC 2.A.1.13) family.</text>
</comment>
<evidence type="ECO:0000256" key="1">
    <source>
        <dbReference type="ARBA" id="ARBA00004141"/>
    </source>
</evidence>
<organism evidence="6 7">
    <name type="scientific">Apiospora aurea</name>
    <dbReference type="NCBI Taxonomy" id="335848"/>
    <lineage>
        <taxon>Eukaryota</taxon>
        <taxon>Fungi</taxon>
        <taxon>Dikarya</taxon>
        <taxon>Ascomycota</taxon>
        <taxon>Pezizomycotina</taxon>
        <taxon>Sordariomycetes</taxon>
        <taxon>Xylariomycetidae</taxon>
        <taxon>Amphisphaeriales</taxon>
        <taxon>Apiosporaceae</taxon>
        <taxon>Apiospora</taxon>
    </lineage>
</organism>
<feature type="transmembrane region" description="Helical" evidence="4">
    <location>
        <begin position="418"/>
        <end position="437"/>
    </location>
</feature>
<accession>A0ABR1Q9C5</accession>
<sequence length="450" mass="48082">MASPNDNPAKGPSGTVLLSSSETAQSAPGSSNTEMGKLRCPNQPNTPSPSVLPPPPNGGLVAWLQVVGSWCLMLNCWGIINTYGVFQTYYQTKLLADRTPSSIAWIGSIQAFLLLFVGALTGPLYDYGYFHHLIAVGSFLMVFGMMMVSLCTQYWQLVLAQGIVVGLGGGCLFVPSIAILPTYFSTRMAFTIGIAGSGSGIGGVIYPILFQELEDDLGFAWATRVIAFVMAATLSVPLAVMRPRLKPSAVRKLFDSAAWTERPYSLFAFGGFFGFIGMYLPLFYVSVFAIDHHTSSRLAFYLLPIINAGSILGRIFPNYVADKTGPLNIFIPTCFSLAVLSFAWMAIYDVTGLVVFTIVYGFFSGTFLTLPFSTVVTLSPHMGVVGVRMGMACAIGSLGLLVGTPLAGAILIHGKWHALQAFGGATLLIATVAMSAARISKVGWYLTAKA</sequence>
<dbReference type="PANTHER" id="PTHR11360">
    <property type="entry name" value="MONOCARBOXYLATE TRANSPORTER"/>
    <property type="match status" value="1"/>
</dbReference>
<feature type="transmembrane region" description="Helical" evidence="4">
    <location>
        <begin position="129"/>
        <end position="148"/>
    </location>
</feature>
<evidence type="ECO:0000313" key="7">
    <source>
        <dbReference type="Proteomes" id="UP001391051"/>
    </source>
</evidence>
<feature type="compositionally biased region" description="Polar residues" evidence="3">
    <location>
        <begin position="16"/>
        <end position="34"/>
    </location>
</feature>
<feature type="transmembrane region" description="Helical" evidence="4">
    <location>
        <begin position="390"/>
        <end position="412"/>
    </location>
</feature>
<keyword evidence="7" id="KW-1185">Reference proteome</keyword>
<keyword evidence="4" id="KW-0472">Membrane</keyword>
<dbReference type="InterPro" id="IPR050327">
    <property type="entry name" value="Proton-linked_MCT"/>
</dbReference>
<evidence type="ECO:0000256" key="2">
    <source>
        <dbReference type="ARBA" id="ARBA00006727"/>
    </source>
</evidence>
<feature type="transmembrane region" description="Helical" evidence="4">
    <location>
        <begin position="103"/>
        <end position="122"/>
    </location>
</feature>
<evidence type="ECO:0000256" key="3">
    <source>
        <dbReference type="SAM" id="MobiDB-lite"/>
    </source>
</evidence>
<feature type="domain" description="Major facilitator superfamily (MFS) profile" evidence="5">
    <location>
        <begin position="263"/>
        <end position="450"/>
    </location>
</feature>
<feature type="region of interest" description="Disordered" evidence="3">
    <location>
        <begin position="1"/>
        <end position="53"/>
    </location>
</feature>
<keyword evidence="4" id="KW-1133">Transmembrane helix</keyword>
<dbReference type="EMBL" id="JAQQWE010000006">
    <property type="protein sequence ID" value="KAK7949119.1"/>
    <property type="molecule type" value="Genomic_DNA"/>
</dbReference>
<dbReference type="Gene3D" id="1.20.1250.20">
    <property type="entry name" value="MFS general substrate transporter like domains"/>
    <property type="match status" value="2"/>
</dbReference>
<dbReference type="InterPro" id="IPR036259">
    <property type="entry name" value="MFS_trans_sf"/>
</dbReference>
<dbReference type="RefSeq" id="XP_066698625.1">
    <property type="nucleotide sequence ID" value="XM_066846227.1"/>
</dbReference>
<dbReference type="InterPro" id="IPR011701">
    <property type="entry name" value="MFS"/>
</dbReference>
<feature type="transmembrane region" description="Helical" evidence="4">
    <location>
        <begin position="60"/>
        <end position="83"/>
    </location>
</feature>
<feature type="compositionally biased region" description="Pro residues" evidence="3">
    <location>
        <begin position="44"/>
        <end position="53"/>
    </location>
</feature>
<protein>
    <recommendedName>
        <fullName evidence="5">Major facilitator superfamily (MFS) profile domain-containing protein</fullName>
    </recommendedName>
</protein>
<feature type="transmembrane region" description="Helical" evidence="4">
    <location>
        <begin position="189"/>
        <end position="209"/>
    </location>
</feature>
<dbReference type="InterPro" id="IPR020846">
    <property type="entry name" value="MFS_dom"/>
</dbReference>
<comment type="subcellular location">
    <subcellularLocation>
        <location evidence="1">Membrane</location>
        <topology evidence="1">Multi-pass membrane protein</topology>
    </subcellularLocation>
</comment>
<dbReference type="PROSITE" id="PS50850">
    <property type="entry name" value="MFS"/>
    <property type="match status" value="1"/>
</dbReference>
<keyword evidence="4" id="KW-0812">Transmembrane</keyword>
<dbReference type="PANTHER" id="PTHR11360:SF234">
    <property type="entry name" value="MFS-TYPE TRANSPORTER DBAD-RELATED"/>
    <property type="match status" value="1"/>
</dbReference>
<dbReference type="SUPFAM" id="SSF103473">
    <property type="entry name" value="MFS general substrate transporter"/>
    <property type="match status" value="1"/>
</dbReference>
<feature type="transmembrane region" description="Helical" evidence="4">
    <location>
        <begin position="154"/>
        <end position="177"/>
    </location>
</feature>
<name>A0ABR1Q9C5_9PEZI</name>
<comment type="caution">
    <text evidence="6">The sequence shown here is derived from an EMBL/GenBank/DDBJ whole genome shotgun (WGS) entry which is preliminary data.</text>
</comment>
<feature type="transmembrane region" description="Helical" evidence="4">
    <location>
        <begin position="221"/>
        <end position="243"/>
    </location>
</feature>
<feature type="transmembrane region" description="Helical" evidence="4">
    <location>
        <begin position="329"/>
        <end position="347"/>
    </location>
</feature>
<dbReference type="Proteomes" id="UP001391051">
    <property type="component" value="Unassembled WGS sequence"/>
</dbReference>